<feature type="compositionally biased region" description="Low complexity" evidence="1">
    <location>
        <begin position="526"/>
        <end position="537"/>
    </location>
</feature>
<feature type="region of interest" description="Disordered" evidence="1">
    <location>
        <begin position="505"/>
        <end position="569"/>
    </location>
</feature>
<name>A0AB34HK69_ESCRO</name>
<keyword evidence="2" id="KW-1133">Transmembrane helix</keyword>
<dbReference type="AlphaFoldDB" id="A0AB34HK69"/>
<evidence type="ECO:0008006" key="5">
    <source>
        <dbReference type="Google" id="ProtNLM"/>
    </source>
</evidence>
<sequence>MRMRVSGRACYSSLQDELLSPASLHYALPSPLRADQYWNEVAVLDAIPLAGTEHDAMLEMSDMQVWSAGLTPSLVTAEDSSLECSKAEDSDAAGHEWKLEGALSEGPQGPTLGSLDLVEDDTVDSDATNGLIDLLDQEEGQQRVQAHITESHTVSRVMDSSQDRLQDWDAEGSIVSYLQEATRGSLGEEAVQGPHSFQRTISRSWEHEEVLGSAPERTHTEQPEADRDRRPQDPREWMQEAVSTFSRQVKALEGQTGEEVRMWAFITQLLVTLVLLGFFLVSCQNVMHIIRGSLCFVLKHIHQELDKELGENEGLSDDDETISTRVVRRRVLLKGDELQDIPGEQVTEEHFTDEQGNVVTKKVIRKVVLHIDPSGADDTQEHEEVISEGPLEDPSEMEADIDYFMTHAKHDTGGPGAAVGSKHRLPPANGASELHCLREKTAASADLLLGKRKHTDLKKFFHECEALGPGSGPAASRLPFRIRQKAGPPPPEPPEVLTRGFPQHLGKRKRECGSRPPGVGVRDAEQGSQAAAQGQGLRQEEARGACSGDSGAEASVREGQPGGQPAMLYPLSKTKTAEGSLVLHTYCLPLASMHGPQR</sequence>
<accession>A0AB34HK69</accession>
<evidence type="ECO:0000313" key="3">
    <source>
        <dbReference type="EMBL" id="KAJ8791300.1"/>
    </source>
</evidence>
<keyword evidence="2" id="KW-0472">Membrane</keyword>
<keyword evidence="2" id="KW-0812">Transmembrane</keyword>
<comment type="caution">
    <text evidence="3">The sequence shown here is derived from an EMBL/GenBank/DDBJ whole genome shotgun (WGS) entry which is preliminary data.</text>
</comment>
<keyword evidence="4" id="KW-1185">Reference proteome</keyword>
<protein>
    <recommendedName>
        <fullName evidence="5">Ankyrin-1</fullName>
    </recommendedName>
</protein>
<evidence type="ECO:0000313" key="4">
    <source>
        <dbReference type="Proteomes" id="UP001159641"/>
    </source>
</evidence>
<dbReference type="Proteomes" id="UP001159641">
    <property type="component" value="Unassembled WGS sequence"/>
</dbReference>
<feature type="region of interest" description="Disordered" evidence="1">
    <location>
        <begin position="208"/>
        <end position="234"/>
    </location>
</feature>
<feature type="transmembrane region" description="Helical" evidence="2">
    <location>
        <begin position="262"/>
        <end position="281"/>
    </location>
</feature>
<organism evidence="3 4">
    <name type="scientific">Eschrichtius robustus</name>
    <name type="common">California gray whale</name>
    <name type="synonym">Eschrichtius gibbosus</name>
    <dbReference type="NCBI Taxonomy" id="9764"/>
    <lineage>
        <taxon>Eukaryota</taxon>
        <taxon>Metazoa</taxon>
        <taxon>Chordata</taxon>
        <taxon>Craniata</taxon>
        <taxon>Vertebrata</taxon>
        <taxon>Euteleostomi</taxon>
        <taxon>Mammalia</taxon>
        <taxon>Eutheria</taxon>
        <taxon>Laurasiatheria</taxon>
        <taxon>Artiodactyla</taxon>
        <taxon>Whippomorpha</taxon>
        <taxon>Cetacea</taxon>
        <taxon>Mysticeti</taxon>
        <taxon>Eschrichtiidae</taxon>
        <taxon>Eschrichtius</taxon>
    </lineage>
</organism>
<proteinExistence type="predicted"/>
<evidence type="ECO:0000256" key="2">
    <source>
        <dbReference type="SAM" id="Phobius"/>
    </source>
</evidence>
<reference evidence="3 4" key="1">
    <citation type="submission" date="2022-11" db="EMBL/GenBank/DDBJ databases">
        <title>Whole genome sequence of Eschrichtius robustus ER-17-0199.</title>
        <authorList>
            <person name="Bruniche-Olsen A."/>
            <person name="Black A.N."/>
            <person name="Fields C.J."/>
            <person name="Walden K."/>
            <person name="Dewoody J.A."/>
        </authorList>
    </citation>
    <scope>NUCLEOTIDE SEQUENCE [LARGE SCALE GENOMIC DNA]</scope>
    <source>
        <strain evidence="3">ER-17-0199</strain>
        <tissue evidence="3">Blubber</tissue>
    </source>
</reference>
<gene>
    <name evidence="3" type="ORF">J1605_004347</name>
</gene>
<evidence type="ECO:0000256" key="1">
    <source>
        <dbReference type="SAM" id="MobiDB-lite"/>
    </source>
</evidence>
<dbReference type="EMBL" id="JAIQCJ010001301">
    <property type="protein sequence ID" value="KAJ8791300.1"/>
    <property type="molecule type" value="Genomic_DNA"/>
</dbReference>